<name>A0A2K9LM61_9GAMM</name>
<dbReference type="KEGG" id="kak:Kalk_13490"/>
<dbReference type="RefSeq" id="WP_101894750.1">
    <property type="nucleotide sequence ID" value="NZ_CP022684.1"/>
</dbReference>
<gene>
    <name evidence="1" type="ORF">Kalk_13490</name>
</gene>
<dbReference type="AlphaFoldDB" id="A0A2K9LM61"/>
<dbReference type="OrthoDB" id="5740699at2"/>
<evidence type="ECO:0000313" key="1">
    <source>
        <dbReference type="EMBL" id="AUM13372.1"/>
    </source>
</evidence>
<organism evidence="1 2">
    <name type="scientific">Ketobacter alkanivorans</name>
    <dbReference type="NCBI Taxonomy" id="1917421"/>
    <lineage>
        <taxon>Bacteria</taxon>
        <taxon>Pseudomonadati</taxon>
        <taxon>Pseudomonadota</taxon>
        <taxon>Gammaproteobacteria</taxon>
        <taxon>Pseudomonadales</taxon>
        <taxon>Ketobacteraceae</taxon>
        <taxon>Ketobacter</taxon>
    </lineage>
</organism>
<dbReference type="EMBL" id="CP022684">
    <property type="protein sequence ID" value="AUM13372.1"/>
    <property type="molecule type" value="Genomic_DNA"/>
</dbReference>
<protein>
    <recommendedName>
        <fullName evidence="3">DUF2849 domain-containing protein</fullName>
    </recommendedName>
</protein>
<evidence type="ECO:0000313" key="2">
    <source>
        <dbReference type="Proteomes" id="UP000235116"/>
    </source>
</evidence>
<proteinExistence type="predicted"/>
<evidence type="ECO:0008006" key="3">
    <source>
        <dbReference type="Google" id="ProtNLM"/>
    </source>
</evidence>
<keyword evidence="2" id="KW-1185">Reference proteome</keyword>
<dbReference type="Proteomes" id="UP000235116">
    <property type="component" value="Chromosome"/>
</dbReference>
<reference evidence="2" key="1">
    <citation type="submission" date="2017-08" db="EMBL/GenBank/DDBJ databases">
        <title>Direct submision.</title>
        <authorList>
            <person name="Kim S.-J."/>
            <person name="Rhee S.-K."/>
        </authorList>
    </citation>
    <scope>NUCLEOTIDE SEQUENCE [LARGE SCALE GENOMIC DNA]</scope>
    <source>
        <strain evidence="2">GI5</strain>
    </source>
</reference>
<sequence>MVKAFVIRNQLGQYFTRKGEWVSGKDASVLFHQPHYDQALNQLIEINSKDIELRGTVVEVEMEDKRLIINEYGPDPVQPELLAEEESKTEDGVAA</sequence>
<accession>A0A2K9LM61</accession>